<evidence type="ECO:0000256" key="3">
    <source>
        <dbReference type="PROSITE-ProRule" id="PRU00023"/>
    </source>
</evidence>
<evidence type="ECO:0008006" key="6">
    <source>
        <dbReference type="Google" id="ProtNLM"/>
    </source>
</evidence>
<dbReference type="InterPro" id="IPR036770">
    <property type="entry name" value="Ankyrin_rpt-contain_sf"/>
</dbReference>
<name>A0AAE8SDQ4_9HYPO</name>
<proteinExistence type="predicted"/>
<protein>
    <recommendedName>
        <fullName evidence="6">Ankyrin repeat protein</fullName>
    </recommendedName>
</protein>
<dbReference type="Pfam" id="PF12796">
    <property type="entry name" value="Ank_2"/>
    <property type="match status" value="3"/>
</dbReference>
<dbReference type="SUPFAM" id="SSF48403">
    <property type="entry name" value="Ankyrin repeat"/>
    <property type="match status" value="2"/>
</dbReference>
<dbReference type="Pfam" id="PF00023">
    <property type="entry name" value="Ank"/>
    <property type="match status" value="1"/>
</dbReference>
<feature type="repeat" description="ANK" evidence="3">
    <location>
        <begin position="294"/>
        <end position="327"/>
    </location>
</feature>
<organism evidence="4 5">
    <name type="scientific">Fusarium torulosum</name>
    <dbReference type="NCBI Taxonomy" id="33205"/>
    <lineage>
        <taxon>Eukaryota</taxon>
        <taxon>Fungi</taxon>
        <taxon>Dikarya</taxon>
        <taxon>Ascomycota</taxon>
        <taxon>Pezizomycotina</taxon>
        <taxon>Sordariomycetes</taxon>
        <taxon>Hypocreomycetidae</taxon>
        <taxon>Hypocreales</taxon>
        <taxon>Nectriaceae</taxon>
        <taxon>Fusarium</taxon>
    </lineage>
</organism>
<evidence type="ECO:0000256" key="1">
    <source>
        <dbReference type="ARBA" id="ARBA00022737"/>
    </source>
</evidence>
<dbReference type="EMBL" id="ONZP01000046">
    <property type="protein sequence ID" value="SPJ71792.1"/>
    <property type="molecule type" value="Genomic_DNA"/>
</dbReference>
<accession>A0AAE8SDQ4</accession>
<sequence>MAKQRHEGDVDLIGSDGYLPTSVDCNPEKRSRLEDVASLLAGYSKSSRHKVMVLGIGEDKVEAREEILQSLIVSVNKPFADGKTPLSQAVASGDKLSVKLLLEEEDTDANAPDEDGTIPSWQALECFAESTNNLRLGFVTTVGVNPFDCTLQQPSASLIQRNTAKQQLNTRESILILLLEKGHLDTNPLNDQGETPLTWAVIKSQRTVLEHLLHRKGLDINCPNREGRTPLSLAAEVGFQFAVDILLSQPNIQVNCQDNDGRTPLTWGVLGSQLHTIKAFLTREDIGINIPDRNGRTPLSLAAEKADSAIVKALLEKPGIDADQQDNLGRSPLSWAVQNLAENGDRTKFGSSVTNPVEIVNMLLDLKSINANLPDQYGRTPLSWAVTISKSALERHFRNVNNCVVHCLINSGVVEIDKPDRGGRTPLSWCAEQGTEEVLESLLEKGVNVDSKDKEGRTPLFWAASRKDDDACMRLLSKRDISTLHMVAKTSPDLVKVLLDSGYDKNKLDSNNLPALYYAVEAGNLETTKLLISPESVNKEDTAGRTPLKLAIGRNPNIVKLLVDNSAQVDQIEPASWFKGNKSPKAQIACLSRQDNTQYLNMLAMHEFQEVTEKIPLGSGTRRRLFLFEGSLPLWRQYDTFQLNGAPKNDRLHFKFLSTSFLENRPQELRFCLATAFPNNSTRSDLDLKPPQGPLPHEITISYKQCSYNDNISKAMSKDFFSTLDSSKIPEDGAQFLNQFVTTLEGRWIRLLKDMEKSLRENRRVGYDKRAGVSSRSRQFEDSTSSELLITRLQGDFFNLNKLRNTLENHVDQAQACLKQYCTAQEDGKHKEQAAEAIMHLEMRGTTDIERIEQFLRDLLSLEFAWASVAEARRSAVVAKSMKQLAWMT</sequence>
<dbReference type="InterPro" id="IPR002110">
    <property type="entry name" value="Ankyrin_rpt"/>
</dbReference>
<dbReference type="PANTHER" id="PTHR24198:SF165">
    <property type="entry name" value="ANKYRIN REPEAT-CONTAINING PROTEIN-RELATED"/>
    <property type="match status" value="1"/>
</dbReference>
<feature type="repeat" description="ANK" evidence="3">
    <location>
        <begin position="192"/>
        <end position="225"/>
    </location>
</feature>
<dbReference type="PROSITE" id="PS50297">
    <property type="entry name" value="ANK_REP_REGION"/>
    <property type="match status" value="2"/>
</dbReference>
<dbReference type="PROSITE" id="PS50088">
    <property type="entry name" value="ANK_REPEAT"/>
    <property type="match status" value="3"/>
</dbReference>
<comment type="caution">
    <text evidence="4">The sequence shown here is derived from an EMBL/GenBank/DDBJ whole genome shotgun (WGS) entry which is preliminary data.</text>
</comment>
<keyword evidence="1" id="KW-0677">Repeat</keyword>
<keyword evidence="2 3" id="KW-0040">ANK repeat</keyword>
<dbReference type="AlphaFoldDB" id="A0AAE8SDQ4"/>
<keyword evidence="5" id="KW-1185">Reference proteome</keyword>
<reference evidence="4" key="1">
    <citation type="submission" date="2018-03" db="EMBL/GenBank/DDBJ databases">
        <authorList>
            <person name="Guldener U."/>
        </authorList>
    </citation>
    <scope>NUCLEOTIDE SEQUENCE</scope>
</reference>
<dbReference type="SMART" id="SM00248">
    <property type="entry name" value="ANK"/>
    <property type="match status" value="11"/>
</dbReference>
<dbReference type="Gene3D" id="1.25.40.20">
    <property type="entry name" value="Ankyrin repeat-containing domain"/>
    <property type="match status" value="4"/>
</dbReference>
<evidence type="ECO:0000313" key="4">
    <source>
        <dbReference type="EMBL" id="SPJ71792.1"/>
    </source>
</evidence>
<dbReference type="Proteomes" id="UP001187734">
    <property type="component" value="Unassembled WGS sequence"/>
</dbReference>
<evidence type="ECO:0000313" key="5">
    <source>
        <dbReference type="Proteomes" id="UP001187734"/>
    </source>
</evidence>
<gene>
    <name evidence="4" type="ORF">FTOL_01520</name>
</gene>
<evidence type="ECO:0000256" key="2">
    <source>
        <dbReference type="ARBA" id="ARBA00023043"/>
    </source>
</evidence>
<feature type="repeat" description="ANK" evidence="3">
    <location>
        <begin position="422"/>
        <end position="454"/>
    </location>
</feature>
<dbReference type="PANTHER" id="PTHR24198">
    <property type="entry name" value="ANKYRIN REPEAT AND PROTEIN KINASE DOMAIN-CONTAINING PROTEIN"/>
    <property type="match status" value="1"/>
</dbReference>